<gene>
    <name evidence="2" type="ORF">SAMN06297280_0660</name>
</gene>
<feature type="chain" id="PRO_5012922186" description="SIMPL domain-containing protein" evidence="1">
    <location>
        <begin position="19"/>
        <end position="236"/>
    </location>
</feature>
<evidence type="ECO:0008006" key="4">
    <source>
        <dbReference type="Google" id="ProtNLM"/>
    </source>
</evidence>
<dbReference type="EMBL" id="OBEB01000001">
    <property type="protein sequence ID" value="SNY43857.1"/>
    <property type="molecule type" value="Genomic_DNA"/>
</dbReference>
<reference evidence="3" key="1">
    <citation type="submission" date="2017-09" db="EMBL/GenBank/DDBJ databases">
        <authorList>
            <person name="Varghese N."/>
            <person name="Submissions S."/>
        </authorList>
    </citation>
    <scope>NUCLEOTIDE SEQUENCE [LARGE SCALE GENOMIC DNA]</scope>
    <source>
        <strain evidence="3">CGMCC 1.12461</strain>
    </source>
</reference>
<evidence type="ECO:0000256" key="1">
    <source>
        <dbReference type="SAM" id="SignalP"/>
    </source>
</evidence>
<dbReference type="OrthoDB" id="5985609at2"/>
<dbReference type="RefSeq" id="WP_097109903.1">
    <property type="nucleotide sequence ID" value="NZ_OBEB01000001.1"/>
</dbReference>
<dbReference type="Gene3D" id="3.30.70.2970">
    <property type="entry name" value="Protein of unknown function (DUF541), domain 2"/>
    <property type="match status" value="1"/>
</dbReference>
<dbReference type="InterPro" id="IPR052022">
    <property type="entry name" value="26kDa_periplasmic_antigen"/>
</dbReference>
<dbReference type="Gene3D" id="3.30.110.170">
    <property type="entry name" value="Protein of unknown function (DUF541), domain 1"/>
    <property type="match status" value="1"/>
</dbReference>
<accession>A0A285I7Q7</accession>
<protein>
    <recommendedName>
        <fullName evidence="4">SIMPL domain-containing protein</fullName>
    </recommendedName>
</protein>
<sequence>MKTLCISLLLLLSLPVIANSGLPNTRHIAVQGSAELTTTPDIAVISFEVSSMQPTALAAKADVDERVNQFLDGLDDFAVTTEGVTASNLLTEPQYIYTRDNEQQLAGYRASRSVQVELTNIDQLNELINFGLKVEISEVKNIQLRSSNTEEMRKKVTAMAVDNAKANAAALASAFDAELGKIYSINANAQRQQGGYERIMVTGSRLGAADAAPGRYLQATVTFNSTVDAVFDLTVR</sequence>
<evidence type="ECO:0000313" key="3">
    <source>
        <dbReference type="Proteomes" id="UP000219353"/>
    </source>
</evidence>
<keyword evidence="3" id="KW-1185">Reference proteome</keyword>
<dbReference type="Pfam" id="PF04402">
    <property type="entry name" value="SIMPL"/>
    <property type="match status" value="1"/>
</dbReference>
<keyword evidence="1" id="KW-0732">Signal</keyword>
<dbReference type="PANTHER" id="PTHR34387">
    <property type="entry name" value="SLR1258 PROTEIN"/>
    <property type="match status" value="1"/>
</dbReference>
<feature type="signal peptide" evidence="1">
    <location>
        <begin position="1"/>
        <end position="18"/>
    </location>
</feature>
<dbReference type="Proteomes" id="UP000219353">
    <property type="component" value="Unassembled WGS sequence"/>
</dbReference>
<organism evidence="2 3">
    <name type="scientific">Arsukibacterium tuosuense</name>
    <dbReference type="NCBI Taxonomy" id="1323745"/>
    <lineage>
        <taxon>Bacteria</taxon>
        <taxon>Pseudomonadati</taxon>
        <taxon>Pseudomonadota</taxon>
        <taxon>Gammaproteobacteria</taxon>
        <taxon>Chromatiales</taxon>
        <taxon>Chromatiaceae</taxon>
        <taxon>Arsukibacterium</taxon>
    </lineage>
</organism>
<dbReference type="GO" id="GO:0006974">
    <property type="term" value="P:DNA damage response"/>
    <property type="evidence" value="ECO:0007669"/>
    <property type="project" value="TreeGrafter"/>
</dbReference>
<proteinExistence type="predicted"/>
<dbReference type="AlphaFoldDB" id="A0A285I7Q7"/>
<evidence type="ECO:0000313" key="2">
    <source>
        <dbReference type="EMBL" id="SNY43857.1"/>
    </source>
</evidence>
<name>A0A285I7Q7_9GAMM</name>
<dbReference type="InterPro" id="IPR007497">
    <property type="entry name" value="SIMPL/DUF541"/>
</dbReference>
<dbReference type="PANTHER" id="PTHR34387:SF2">
    <property type="entry name" value="SLR1258 PROTEIN"/>
    <property type="match status" value="1"/>
</dbReference>